<keyword evidence="5" id="KW-1185">Reference proteome</keyword>
<dbReference type="SUPFAM" id="SSF51430">
    <property type="entry name" value="NAD(P)-linked oxidoreductase"/>
    <property type="match status" value="1"/>
</dbReference>
<dbReference type="Proteomes" id="UP001167160">
    <property type="component" value="Unassembled WGS sequence"/>
</dbReference>
<gene>
    <name evidence="4" type="ORF">M1E25_11980</name>
</gene>
<dbReference type="Gene3D" id="3.20.20.100">
    <property type="entry name" value="NADP-dependent oxidoreductase domain"/>
    <property type="match status" value="1"/>
</dbReference>
<evidence type="ECO:0000256" key="2">
    <source>
        <dbReference type="SAM" id="MobiDB-lite"/>
    </source>
</evidence>
<dbReference type="InterPro" id="IPR036812">
    <property type="entry name" value="NAD(P)_OxRdtase_dom_sf"/>
</dbReference>
<dbReference type="RefSeq" id="WP_251413927.1">
    <property type="nucleotide sequence ID" value="NZ_JAMQGM010000025.1"/>
</dbReference>
<evidence type="ECO:0000259" key="3">
    <source>
        <dbReference type="Pfam" id="PF00248"/>
    </source>
</evidence>
<dbReference type="PANTHER" id="PTHR43364">
    <property type="entry name" value="NADH-SPECIFIC METHYLGLYOXAL REDUCTASE-RELATED"/>
    <property type="match status" value="1"/>
</dbReference>
<dbReference type="Pfam" id="PF00248">
    <property type="entry name" value="Aldo_ket_red"/>
    <property type="match status" value="1"/>
</dbReference>
<name>A0ABT0X6A0_9ACTN</name>
<evidence type="ECO:0000313" key="5">
    <source>
        <dbReference type="Proteomes" id="UP001167160"/>
    </source>
</evidence>
<dbReference type="InterPro" id="IPR023210">
    <property type="entry name" value="NADP_OxRdtase_dom"/>
</dbReference>
<comment type="caution">
    <text evidence="4">The sequence shown here is derived from an EMBL/GenBank/DDBJ whole genome shotgun (WGS) entry which is preliminary data.</text>
</comment>
<sequence>MVTTKTTTWTGRTRIGDHGPETSTLGMGTWVLGGPWTFDGRDAGWGEVDDDVSVRAVHASIDAGVRLFDTADCYGAGHSERVLGRALRAVPASVRSEVTVATKFGLLTDEATRTGGGTDVAEAAVRRACAGSLRRLGVGTIDLYQLHGGVETAADAEDVVAVLERLADEGLVRRYGTAADAPEIVRVFARAPRAVSVQTQVNVFGRTDSVLDAARRGGLGVLARSPLAMGLLTGRYGTVRRPDAGDVRLDTPWWDYFDEATMPGWLDRVDAVRELLTTGGRTLAQGSLCYLWSLGVVPIPGARTPEQAAENAAALGYGPLDEEVVAEIDTLLADSPERRP</sequence>
<protein>
    <submittedName>
        <fullName evidence="4">Aldo/keto reductase</fullName>
    </submittedName>
</protein>
<organism evidence="4 5">
    <name type="scientific">Streptomyces meridianus</name>
    <dbReference type="NCBI Taxonomy" id="2938945"/>
    <lineage>
        <taxon>Bacteria</taxon>
        <taxon>Bacillati</taxon>
        <taxon>Actinomycetota</taxon>
        <taxon>Actinomycetes</taxon>
        <taxon>Kitasatosporales</taxon>
        <taxon>Streptomycetaceae</taxon>
        <taxon>Streptomyces</taxon>
    </lineage>
</organism>
<evidence type="ECO:0000313" key="4">
    <source>
        <dbReference type="EMBL" id="MCM2578067.1"/>
    </source>
</evidence>
<feature type="domain" description="NADP-dependent oxidoreductase" evidence="3">
    <location>
        <begin position="25"/>
        <end position="331"/>
    </location>
</feature>
<feature type="compositionally biased region" description="Low complexity" evidence="2">
    <location>
        <begin position="1"/>
        <end position="13"/>
    </location>
</feature>
<evidence type="ECO:0000256" key="1">
    <source>
        <dbReference type="ARBA" id="ARBA00023002"/>
    </source>
</evidence>
<dbReference type="PANTHER" id="PTHR43364:SF4">
    <property type="entry name" value="NAD(P)-LINKED OXIDOREDUCTASE SUPERFAMILY PROTEIN"/>
    <property type="match status" value="1"/>
</dbReference>
<feature type="region of interest" description="Disordered" evidence="2">
    <location>
        <begin position="1"/>
        <end position="21"/>
    </location>
</feature>
<dbReference type="InterPro" id="IPR050523">
    <property type="entry name" value="AKR_Detox_Biosynth"/>
</dbReference>
<dbReference type="EMBL" id="JAMQGM010000025">
    <property type="protein sequence ID" value="MCM2578067.1"/>
    <property type="molecule type" value="Genomic_DNA"/>
</dbReference>
<reference evidence="4" key="1">
    <citation type="journal article" date="2023" name="Int. J. Syst. Evol. Microbiol.">
        <title>Streptomyces meridianus sp. nov. isolated from brackish water of the Tagus estuary in Alcochete, Portugal.</title>
        <authorList>
            <person name="Santos J.D.N."/>
            <person name="Klimek D."/>
            <person name="Calusinska M."/>
            <person name="Lobo Da Cunha A."/>
            <person name="Catita J."/>
            <person name="Goncalves H."/>
            <person name="Gonzalez I."/>
            <person name="Reyes F."/>
            <person name="Lage O.M."/>
        </authorList>
    </citation>
    <scope>NUCLEOTIDE SEQUENCE</scope>
    <source>
        <strain evidence="4">MTZ3.1</strain>
    </source>
</reference>
<accession>A0ABT0X6A0</accession>
<proteinExistence type="predicted"/>
<keyword evidence="1" id="KW-0560">Oxidoreductase</keyword>